<evidence type="ECO:0000313" key="4">
    <source>
        <dbReference type="Proteomes" id="UP000619244"/>
    </source>
</evidence>
<feature type="compositionally biased region" description="Low complexity" evidence="1">
    <location>
        <begin position="110"/>
        <end position="129"/>
    </location>
</feature>
<dbReference type="EMBL" id="BMVU01000012">
    <property type="protein sequence ID" value="GGX74510.1"/>
    <property type="molecule type" value="Genomic_DNA"/>
</dbReference>
<feature type="chain" id="PRO_5037081543" evidence="2">
    <location>
        <begin position="31"/>
        <end position="163"/>
    </location>
</feature>
<dbReference type="AlphaFoldDB" id="A0A918KRW4"/>
<evidence type="ECO:0000256" key="2">
    <source>
        <dbReference type="SAM" id="SignalP"/>
    </source>
</evidence>
<evidence type="ECO:0000313" key="3">
    <source>
        <dbReference type="EMBL" id="GGX74510.1"/>
    </source>
</evidence>
<keyword evidence="2" id="KW-0732">Signal</keyword>
<sequence length="163" mass="17022">MTMKAGMWKVYTAMYRAAAALLSPRSGSHACPMATRTMARYLALSKKASRWAGLGAEAAAGAFALARDEEPGEDAAAVPGTDSDTVPALATTSASRSVPECPARALLRSGPRPAGPAAGPARPVCAGGPEALRRPDDRALRHRHSLVEPRWTSSRLTGNEAIM</sequence>
<name>A0A918KRW4_9ACTN</name>
<reference evidence="3" key="1">
    <citation type="journal article" date="2014" name="Int. J. Syst. Evol. Microbiol.">
        <title>Complete genome sequence of Corynebacterium casei LMG S-19264T (=DSM 44701T), isolated from a smear-ripened cheese.</title>
        <authorList>
            <consortium name="US DOE Joint Genome Institute (JGI-PGF)"/>
            <person name="Walter F."/>
            <person name="Albersmeier A."/>
            <person name="Kalinowski J."/>
            <person name="Ruckert C."/>
        </authorList>
    </citation>
    <scope>NUCLEOTIDE SEQUENCE</scope>
    <source>
        <strain evidence="3">JCM 4790</strain>
    </source>
</reference>
<feature type="region of interest" description="Disordered" evidence="1">
    <location>
        <begin position="69"/>
        <end position="137"/>
    </location>
</feature>
<evidence type="ECO:0000256" key="1">
    <source>
        <dbReference type="SAM" id="MobiDB-lite"/>
    </source>
</evidence>
<accession>A0A918KRW4</accession>
<reference evidence="3" key="2">
    <citation type="submission" date="2020-09" db="EMBL/GenBank/DDBJ databases">
        <authorList>
            <person name="Sun Q."/>
            <person name="Ohkuma M."/>
        </authorList>
    </citation>
    <scope>NUCLEOTIDE SEQUENCE</scope>
    <source>
        <strain evidence="3">JCM 4790</strain>
    </source>
</reference>
<organism evidence="3 4">
    <name type="scientific">Streptomyces minutiscleroticus</name>
    <dbReference type="NCBI Taxonomy" id="68238"/>
    <lineage>
        <taxon>Bacteria</taxon>
        <taxon>Bacillati</taxon>
        <taxon>Actinomycetota</taxon>
        <taxon>Actinomycetes</taxon>
        <taxon>Kitasatosporales</taxon>
        <taxon>Streptomycetaceae</taxon>
        <taxon>Streptomyces</taxon>
    </lineage>
</organism>
<gene>
    <name evidence="3" type="ORF">GCM10010358_31110</name>
</gene>
<comment type="caution">
    <text evidence="3">The sequence shown here is derived from an EMBL/GenBank/DDBJ whole genome shotgun (WGS) entry which is preliminary data.</text>
</comment>
<proteinExistence type="predicted"/>
<keyword evidence="4" id="KW-1185">Reference proteome</keyword>
<feature type="signal peptide" evidence="2">
    <location>
        <begin position="1"/>
        <end position="30"/>
    </location>
</feature>
<dbReference type="Proteomes" id="UP000619244">
    <property type="component" value="Unassembled WGS sequence"/>
</dbReference>
<protein>
    <submittedName>
        <fullName evidence="3">Uncharacterized protein</fullName>
    </submittedName>
</protein>